<sequence length="213" mass="23511">MTDYSRVERLALSDLLDQLGPDQPTLCEGWDTYDLAVHLYVREADPMVGPGLVIPALAETTARRMKRAKERYSFTEVVDKFRHGPPAVSIFALPKLGHQLNTSEYFIHHEDVRRAQPSYEIRTLPAEQQEGLWKGLRLGARSMMRKAASGVVLALPDGTSVVAKRPNELGSVTVTGAPGELVLFCSGRQQVADVKLDGDAEPIERLRNASFGV</sequence>
<comment type="caution">
    <text evidence="1">The sequence shown here is derived from an EMBL/GenBank/DDBJ whole genome shotgun (WGS) entry which is preliminary data.</text>
</comment>
<dbReference type="NCBIfam" id="TIGR03085">
    <property type="entry name" value="TIGR03085 family metal-binding protein"/>
    <property type="match status" value="1"/>
</dbReference>
<dbReference type="OrthoDB" id="3268903at2"/>
<dbReference type="SUPFAM" id="SSF109854">
    <property type="entry name" value="DinB/YfiT-like putative metalloenzymes"/>
    <property type="match status" value="1"/>
</dbReference>
<dbReference type="AlphaFoldDB" id="A0A4Q7VYJ6"/>
<dbReference type="NCBIfam" id="TIGR03083">
    <property type="entry name" value="maleylpyruvate isomerase family mycothiol-dependent enzyme"/>
    <property type="match status" value="1"/>
</dbReference>
<keyword evidence="2" id="KW-1185">Reference proteome</keyword>
<accession>A0A4Q7VYJ6</accession>
<proteinExistence type="predicted"/>
<organism evidence="1 2">
    <name type="scientific">Kribbella rubisoli</name>
    <dbReference type="NCBI Taxonomy" id="3075929"/>
    <lineage>
        <taxon>Bacteria</taxon>
        <taxon>Bacillati</taxon>
        <taxon>Actinomycetota</taxon>
        <taxon>Actinomycetes</taxon>
        <taxon>Propionibacteriales</taxon>
        <taxon>Kribbellaceae</taxon>
        <taxon>Kribbella</taxon>
    </lineage>
</organism>
<dbReference type="InterPro" id="IPR017519">
    <property type="entry name" value="CHP03085"/>
</dbReference>
<dbReference type="RefSeq" id="WP_130450764.1">
    <property type="nucleotide sequence ID" value="NZ_SHKR01000019.1"/>
</dbReference>
<name>A0A4Q7VYJ6_9ACTN</name>
<gene>
    <name evidence="1" type="ORF">EV645_8372</name>
</gene>
<dbReference type="InterPro" id="IPR017517">
    <property type="entry name" value="Maleyloyr_isom"/>
</dbReference>
<protein>
    <submittedName>
        <fullName evidence="1">Uncharacterized protein (TIGR03085 family)</fullName>
    </submittedName>
</protein>
<dbReference type="EMBL" id="SHKR01000019">
    <property type="protein sequence ID" value="RZU01539.1"/>
    <property type="molecule type" value="Genomic_DNA"/>
</dbReference>
<reference evidence="1 2" key="1">
    <citation type="journal article" date="2015" name="Stand. Genomic Sci.">
        <title>Genomic Encyclopedia of Bacterial and Archaeal Type Strains, Phase III: the genomes of soil and plant-associated and newly described type strains.</title>
        <authorList>
            <person name="Whitman W.B."/>
            <person name="Woyke T."/>
            <person name="Klenk H.P."/>
            <person name="Zhou Y."/>
            <person name="Lilburn T.G."/>
            <person name="Beck B.J."/>
            <person name="De Vos P."/>
            <person name="Vandamme P."/>
            <person name="Eisen J.A."/>
            <person name="Garrity G."/>
            <person name="Hugenholtz P."/>
            <person name="Kyrpides N.C."/>
        </authorList>
    </citation>
    <scope>NUCLEOTIDE SEQUENCE [LARGE SCALE GENOMIC DNA]</scope>
    <source>
        <strain evidence="1 2">VKM Ac-2540</strain>
    </source>
</reference>
<evidence type="ECO:0000313" key="1">
    <source>
        <dbReference type="EMBL" id="RZU01539.1"/>
    </source>
</evidence>
<evidence type="ECO:0000313" key="2">
    <source>
        <dbReference type="Proteomes" id="UP000292027"/>
    </source>
</evidence>
<dbReference type="InterPro" id="IPR034660">
    <property type="entry name" value="DinB/YfiT-like"/>
</dbReference>
<dbReference type="Proteomes" id="UP000292027">
    <property type="component" value="Unassembled WGS sequence"/>
</dbReference>